<sequence length="150" mass="17216">MERLLYRVDGQNNQKMISLLWKIWFVSGYKELDPEHNKLISITENSPVILDYRSDKKLGFHTDNAGIDWNFKQNTIDVNLVVGTGVYQTSQAPDGEGGIKIITKEVNETFQYSYHPFSPIAFHIFILLCKPISGQDMTFDTSKMLVPKKN</sequence>
<evidence type="ECO:0000313" key="1">
    <source>
        <dbReference type="EMBL" id="MDR6969435.1"/>
    </source>
</evidence>
<reference evidence="1 2" key="1">
    <citation type="submission" date="2023-07" db="EMBL/GenBank/DDBJ databases">
        <title>Sorghum-associated microbial communities from plants grown in Nebraska, USA.</title>
        <authorList>
            <person name="Schachtman D."/>
        </authorList>
    </citation>
    <scope>NUCLEOTIDE SEQUENCE [LARGE SCALE GENOMIC DNA]</scope>
    <source>
        <strain evidence="1 2">3773</strain>
    </source>
</reference>
<dbReference type="RefSeq" id="WP_310028492.1">
    <property type="nucleotide sequence ID" value="NZ_JAVDVI010000020.1"/>
</dbReference>
<dbReference type="Proteomes" id="UP001255185">
    <property type="component" value="Unassembled WGS sequence"/>
</dbReference>
<organism evidence="1 2">
    <name type="scientific">Flavobacterium arsenatis</name>
    <dbReference type="NCBI Taxonomy" id="1484332"/>
    <lineage>
        <taxon>Bacteria</taxon>
        <taxon>Pseudomonadati</taxon>
        <taxon>Bacteroidota</taxon>
        <taxon>Flavobacteriia</taxon>
        <taxon>Flavobacteriales</taxon>
        <taxon>Flavobacteriaceae</taxon>
        <taxon>Flavobacterium</taxon>
    </lineage>
</organism>
<accession>A0ABU1TU84</accession>
<dbReference type="EMBL" id="JAVDVI010000020">
    <property type="protein sequence ID" value="MDR6969435.1"/>
    <property type="molecule type" value="Genomic_DNA"/>
</dbReference>
<name>A0ABU1TU84_9FLAO</name>
<evidence type="ECO:0000313" key="2">
    <source>
        <dbReference type="Proteomes" id="UP001255185"/>
    </source>
</evidence>
<gene>
    <name evidence="1" type="ORF">J2X31_003466</name>
</gene>
<comment type="caution">
    <text evidence="1">The sequence shown here is derived from an EMBL/GenBank/DDBJ whole genome shotgun (WGS) entry which is preliminary data.</text>
</comment>
<proteinExistence type="predicted"/>
<keyword evidence="2" id="KW-1185">Reference proteome</keyword>
<protein>
    <submittedName>
        <fullName evidence="1">Uncharacterized protein</fullName>
    </submittedName>
</protein>